<reference evidence="2" key="3">
    <citation type="submission" date="2023-07" db="EMBL/GenBank/DDBJ databases">
        <title>An improved reference 1 genome and first organelle genomes of Quercus suber.</title>
        <authorList>
            <consortium name="Genosuber Consortium"/>
            <person name="Usie A."/>
            <person name="Serra O."/>
            <person name="Barros P."/>
        </authorList>
    </citation>
    <scope>NUCLEOTIDE SEQUENCE</scope>
    <source>
        <strain evidence="2">HL8</strain>
        <tissue evidence="2">Leaves</tissue>
    </source>
</reference>
<proteinExistence type="predicted"/>
<protein>
    <submittedName>
        <fullName evidence="2">Uncharacterized protein</fullName>
    </submittedName>
</protein>
<comment type="caution">
    <text evidence="2">The sequence shown here is derived from an EMBL/GenBank/DDBJ whole genome shotgun (WGS) entry which is preliminary data.</text>
</comment>
<evidence type="ECO:0000313" key="2">
    <source>
        <dbReference type="EMBL" id="KAK7860558.1"/>
    </source>
</evidence>
<sequence length="81" mass="9315">MSERCLSKIKPIIFTSSTSSLQGTNLLMFFIFCKCIYQGPFIVLVKDMKQILLTKMKELLNQGMKVQAIHAWGWFIRLLGS</sequence>
<keyword evidence="1" id="KW-1133">Transmembrane helix</keyword>
<dbReference type="AlphaFoldDB" id="A0AAW0MBB2"/>
<name>A0AAW0MBB2_QUESU</name>
<organism evidence="2">
    <name type="scientific">Quercus suber</name>
    <name type="common">Cork oak</name>
    <dbReference type="NCBI Taxonomy" id="58331"/>
    <lineage>
        <taxon>Eukaryota</taxon>
        <taxon>Viridiplantae</taxon>
        <taxon>Streptophyta</taxon>
        <taxon>Embryophyta</taxon>
        <taxon>Tracheophyta</taxon>
        <taxon>Spermatophyta</taxon>
        <taxon>Magnoliopsida</taxon>
        <taxon>eudicotyledons</taxon>
        <taxon>Gunneridae</taxon>
        <taxon>Pentapetalae</taxon>
        <taxon>rosids</taxon>
        <taxon>fabids</taxon>
        <taxon>Fagales</taxon>
        <taxon>Fagaceae</taxon>
        <taxon>Quercus</taxon>
    </lineage>
</organism>
<feature type="transmembrane region" description="Helical" evidence="1">
    <location>
        <begin position="26"/>
        <end position="45"/>
    </location>
</feature>
<gene>
    <name evidence="2" type="ORF">CFP56_036759</name>
</gene>
<dbReference type="EMBL" id="PKMF04000006">
    <property type="protein sequence ID" value="KAK7860558.1"/>
    <property type="molecule type" value="Genomic_DNA"/>
</dbReference>
<keyword evidence="1" id="KW-0472">Membrane</keyword>
<accession>A0AAW0MBB2</accession>
<evidence type="ECO:0000256" key="1">
    <source>
        <dbReference type="SAM" id="Phobius"/>
    </source>
</evidence>
<reference evidence="2" key="1">
    <citation type="submission" date="2017-12" db="EMBL/GenBank/DDBJ databases">
        <authorList>
            <person name="Barbosa P."/>
            <person name="Usie A."/>
            <person name="Ramos A.M."/>
        </authorList>
    </citation>
    <scope>NUCLEOTIDE SEQUENCE</scope>
    <source>
        <strain evidence="2">HL8</strain>
        <tissue evidence="2">Leaves</tissue>
    </source>
</reference>
<reference evidence="2" key="2">
    <citation type="journal article" date="2018" name="Sci. Data">
        <title>The draft genome sequence of cork oak.</title>
        <authorList>
            <person name="Ramos A.M."/>
            <person name="Usie A."/>
            <person name="Barbosa P."/>
            <person name="Barros P.M."/>
            <person name="Capote T."/>
            <person name="Chaves I."/>
            <person name="Simoes F."/>
            <person name="Abreu I."/>
            <person name="Carrasquinho I."/>
            <person name="Faro C."/>
            <person name="Guimaraes J.B."/>
            <person name="Mendonca D."/>
            <person name="Nobrega F."/>
            <person name="Rodrigues L."/>
            <person name="Saibo N.J.M."/>
            <person name="Varela M.C."/>
            <person name="Egas C."/>
            <person name="Matos J."/>
            <person name="Miguel C.M."/>
            <person name="Oliveira M.M."/>
            <person name="Ricardo C.P."/>
            <person name="Goncalves S."/>
        </authorList>
    </citation>
    <scope>NUCLEOTIDE SEQUENCE [LARGE SCALE GENOMIC DNA]</scope>
    <source>
        <strain evidence="2">HL8</strain>
    </source>
</reference>
<keyword evidence="1" id="KW-0812">Transmembrane</keyword>